<feature type="region of interest" description="Disordered" evidence="1">
    <location>
        <begin position="95"/>
        <end position="118"/>
    </location>
</feature>
<sequence length="118" mass="13180">MTELGLFRAQQIKAEDEQHVGDVRRRHVDGVNAHHERKLQHRLINNKNGACRTSMGLAARRPRCRRPSDMLYRFMARKLPGIGVMVPVACVITNASPAHSSSPHPVDSGDIDVAWNGH</sequence>
<protein>
    <submittedName>
        <fullName evidence="2">Uncharacterized protein</fullName>
    </submittedName>
</protein>
<feature type="compositionally biased region" description="Low complexity" evidence="1">
    <location>
        <begin position="95"/>
        <end position="105"/>
    </location>
</feature>
<evidence type="ECO:0000313" key="2">
    <source>
        <dbReference type="EMBL" id="KAK6754335.1"/>
    </source>
</evidence>
<comment type="caution">
    <text evidence="2">The sequence shown here is derived from an EMBL/GenBank/DDBJ whole genome shotgun (WGS) entry which is preliminary data.</text>
</comment>
<dbReference type="Proteomes" id="UP001303046">
    <property type="component" value="Unassembled WGS sequence"/>
</dbReference>
<organism evidence="2 3">
    <name type="scientific">Necator americanus</name>
    <name type="common">Human hookworm</name>
    <dbReference type="NCBI Taxonomy" id="51031"/>
    <lineage>
        <taxon>Eukaryota</taxon>
        <taxon>Metazoa</taxon>
        <taxon>Ecdysozoa</taxon>
        <taxon>Nematoda</taxon>
        <taxon>Chromadorea</taxon>
        <taxon>Rhabditida</taxon>
        <taxon>Rhabditina</taxon>
        <taxon>Rhabditomorpha</taxon>
        <taxon>Strongyloidea</taxon>
        <taxon>Ancylostomatidae</taxon>
        <taxon>Bunostominae</taxon>
        <taxon>Necator</taxon>
    </lineage>
</organism>
<dbReference type="EMBL" id="JAVFWL010000005">
    <property type="protein sequence ID" value="KAK6754335.1"/>
    <property type="molecule type" value="Genomic_DNA"/>
</dbReference>
<name>A0ABR1DWC7_NECAM</name>
<evidence type="ECO:0000313" key="3">
    <source>
        <dbReference type="Proteomes" id="UP001303046"/>
    </source>
</evidence>
<accession>A0ABR1DWC7</accession>
<keyword evidence="3" id="KW-1185">Reference proteome</keyword>
<reference evidence="2 3" key="1">
    <citation type="submission" date="2023-08" db="EMBL/GenBank/DDBJ databases">
        <title>A Necator americanus chromosomal reference genome.</title>
        <authorList>
            <person name="Ilik V."/>
            <person name="Petrzelkova K.J."/>
            <person name="Pardy F."/>
            <person name="Fuh T."/>
            <person name="Niatou-Singa F.S."/>
            <person name="Gouil Q."/>
            <person name="Baker L."/>
            <person name="Ritchie M.E."/>
            <person name="Jex A.R."/>
            <person name="Gazzola D."/>
            <person name="Li H."/>
            <person name="Toshio Fujiwara R."/>
            <person name="Zhan B."/>
            <person name="Aroian R.V."/>
            <person name="Pafco B."/>
            <person name="Schwarz E.M."/>
        </authorList>
    </citation>
    <scope>NUCLEOTIDE SEQUENCE [LARGE SCALE GENOMIC DNA]</scope>
    <source>
        <strain evidence="2 3">Aroian</strain>
        <tissue evidence="2">Whole animal</tissue>
    </source>
</reference>
<evidence type="ECO:0000256" key="1">
    <source>
        <dbReference type="SAM" id="MobiDB-lite"/>
    </source>
</evidence>
<proteinExistence type="predicted"/>
<gene>
    <name evidence="2" type="primary">Necator_chrV.g18165</name>
    <name evidence="2" type="ORF">RB195_013374</name>
</gene>